<proteinExistence type="predicted"/>
<accession>A0A0M3KIT1</accession>
<dbReference type="AlphaFoldDB" id="A0A0M3KIT1"/>
<name>A0A0M3KIT1_ANISI</name>
<feature type="compositionally biased region" description="Basic and acidic residues" evidence="1">
    <location>
        <begin position="113"/>
        <end position="138"/>
    </location>
</feature>
<organism evidence="2">
    <name type="scientific">Anisakis simplex</name>
    <name type="common">Herring worm</name>
    <dbReference type="NCBI Taxonomy" id="6269"/>
    <lineage>
        <taxon>Eukaryota</taxon>
        <taxon>Metazoa</taxon>
        <taxon>Ecdysozoa</taxon>
        <taxon>Nematoda</taxon>
        <taxon>Chromadorea</taxon>
        <taxon>Rhabditida</taxon>
        <taxon>Spirurina</taxon>
        <taxon>Ascaridomorpha</taxon>
        <taxon>Ascaridoidea</taxon>
        <taxon>Anisakidae</taxon>
        <taxon>Anisakis</taxon>
        <taxon>Anisakis simplex complex</taxon>
    </lineage>
</organism>
<dbReference type="WBParaSite" id="ASIM_0002090001-mRNA-1">
    <property type="protein sequence ID" value="ASIM_0002090001-mRNA-1"/>
    <property type="gene ID" value="ASIM_0002090001"/>
</dbReference>
<reference evidence="2" key="1">
    <citation type="submission" date="2017-02" db="UniProtKB">
        <authorList>
            <consortium name="WormBaseParasite"/>
        </authorList>
    </citation>
    <scope>IDENTIFICATION</scope>
</reference>
<sequence>LCSFLISTIQQGDTLAASSASAFFSNVFEFLSASEVNAKKMSEDFYGCVRSLILRFGESFDTIRAEWKVRNESVVDELIKRCKIEAHEIGDIAMEAKPTGKRRRRSSNSIRKSACEGDEARFGDKHGPAPDKNKQVVM</sequence>
<evidence type="ECO:0000313" key="2">
    <source>
        <dbReference type="WBParaSite" id="ASIM_0002090001-mRNA-1"/>
    </source>
</evidence>
<evidence type="ECO:0000256" key="1">
    <source>
        <dbReference type="SAM" id="MobiDB-lite"/>
    </source>
</evidence>
<protein>
    <submittedName>
        <fullName evidence="2">CLASP_N domain-containing protein</fullName>
    </submittedName>
</protein>
<feature type="region of interest" description="Disordered" evidence="1">
    <location>
        <begin position="95"/>
        <end position="138"/>
    </location>
</feature>